<evidence type="ECO:0000313" key="2">
    <source>
        <dbReference type="Proteomes" id="UP000826212"/>
    </source>
</evidence>
<gene>
    <name evidence="1" type="ORF">K4L44_01590</name>
</gene>
<keyword evidence="2" id="KW-1185">Reference proteome</keyword>
<proteinExistence type="predicted"/>
<dbReference type="Proteomes" id="UP000826212">
    <property type="component" value="Chromosome"/>
</dbReference>
<name>A0AC61NMV2_9BACT</name>
<dbReference type="EMBL" id="CP081303">
    <property type="protein sequence ID" value="QZE15931.1"/>
    <property type="molecule type" value="Genomic_DNA"/>
</dbReference>
<sequence length="273" mass="32135">MNIDLLIERESPLSIRQQCNILDVSRSSYYYKSKGESDENIEIMDLMDKCIMEYPTFGVIRMQSMLQDNGLSASYERVRRLMRKARIRPIYPRKNLTKKREDKNIYPYLLNGLNVTRRNQVWQIDITYIPLLKGFMYMTAIIDVFSRYIVGWNLSNSLDASASIDVVKNAVEKHGKPEILNSDQGSQFTSEAYLNILKEYCIAISMDSKGRALDNIYIERFWRTIKYDYIYINPPSDGIALYKGIQNWLEHYHYRAHQGINRKKPFELYSKVA</sequence>
<accession>A0AC61NMV2</accession>
<evidence type="ECO:0000313" key="1">
    <source>
        <dbReference type="EMBL" id="QZE15931.1"/>
    </source>
</evidence>
<protein>
    <submittedName>
        <fullName evidence="1">IS3 family transposase</fullName>
    </submittedName>
</protein>
<reference evidence="1" key="1">
    <citation type="submission" date="2021-08" db="EMBL/GenBank/DDBJ databases">
        <title>Novel anaerobic bacterium isolated from sea squirt in East Sea, Republic of Korea.</title>
        <authorList>
            <person name="Nguyen T.H."/>
            <person name="Li Z."/>
            <person name="Lee Y.-J."/>
            <person name="Ko J."/>
            <person name="Kim S.-G."/>
        </authorList>
    </citation>
    <scope>NUCLEOTIDE SEQUENCE</scope>
    <source>
        <strain evidence="1">KCTC 25031</strain>
    </source>
</reference>
<organism evidence="1 2">
    <name type="scientific">Halosquirtibacter laminarini</name>
    <dbReference type="NCBI Taxonomy" id="3374600"/>
    <lineage>
        <taxon>Bacteria</taxon>
        <taxon>Pseudomonadati</taxon>
        <taxon>Bacteroidota</taxon>
        <taxon>Bacteroidia</taxon>
        <taxon>Marinilabiliales</taxon>
        <taxon>Prolixibacteraceae</taxon>
        <taxon>Halosquirtibacter</taxon>
    </lineage>
</organism>